<dbReference type="PANTHER" id="PTHR22904:SF523">
    <property type="entry name" value="STRESS-INDUCED-PHOSPHOPROTEIN 1"/>
    <property type="match status" value="1"/>
</dbReference>
<feature type="repeat" description="TPR" evidence="3">
    <location>
        <begin position="102"/>
        <end position="135"/>
    </location>
</feature>
<feature type="repeat" description="TPR" evidence="3">
    <location>
        <begin position="136"/>
        <end position="169"/>
    </location>
</feature>
<dbReference type="EMBL" id="DS113480">
    <property type="protein sequence ID" value="EAY04284.1"/>
    <property type="molecule type" value="Genomic_DNA"/>
</dbReference>
<dbReference type="VEuPathDB" id="TrichDB:TVAG_390540"/>
<dbReference type="RefSeq" id="XP_001316507.1">
    <property type="nucleotide sequence ID" value="XM_001316472.1"/>
</dbReference>
<dbReference type="PANTHER" id="PTHR22904">
    <property type="entry name" value="TPR REPEAT CONTAINING PROTEIN"/>
    <property type="match status" value="1"/>
</dbReference>
<dbReference type="SMR" id="A2ESV8"/>
<gene>
    <name evidence="4" type="ORF">TVAG_390540</name>
</gene>
<reference evidence="4" key="1">
    <citation type="submission" date="2006-10" db="EMBL/GenBank/DDBJ databases">
        <authorList>
            <person name="Amadeo P."/>
            <person name="Zhao Q."/>
            <person name="Wortman J."/>
            <person name="Fraser-Liggett C."/>
            <person name="Carlton J."/>
        </authorList>
    </citation>
    <scope>NUCLEOTIDE SEQUENCE</scope>
    <source>
        <strain evidence="4">G3</strain>
    </source>
</reference>
<dbReference type="Pfam" id="PF14559">
    <property type="entry name" value="TPR_19"/>
    <property type="match status" value="1"/>
</dbReference>
<dbReference type="SUPFAM" id="SSF48452">
    <property type="entry name" value="TPR-like"/>
    <property type="match status" value="1"/>
</dbReference>
<dbReference type="Proteomes" id="UP000001542">
    <property type="component" value="Unassembled WGS sequence"/>
</dbReference>
<evidence type="ECO:0000256" key="3">
    <source>
        <dbReference type="PROSITE-ProRule" id="PRU00339"/>
    </source>
</evidence>
<keyword evidence="5" id="KW-1185">Reference proteome</keyword>
<reference evidence="4" key="2">
    <citation type="journal article" date="2007" name="Science">
        <title>Draft genome sequence of the sexually transmitted pathogen Trichomonas vaginalis.</title>
        <authorList>
            <person name="Carlton J.M."/>
            <person name="Hirt R.P."/>
            <person name="Silva J.C."/>
            <person name="Delcher A.L."/>
            <person name="Schatz M."/>
            <person name="Zhao Q."/>
            <person name="Wortman J.R."/>
            <person name="Bidwell S.L."/>
            <person name="Alsmark U.C.M."/>
            <person name="Besteiro S."/>
            <person name="Sicheritz-Ponten T."/>
            <person name="Noel C.J."/>
            <person name="Dacks J.B."/>
            <person name="Foster P.G."/>
            <person name="Simillion C."/>
            <person name="Van de Peer Y."/>
            <person name="Miranda-Saavedra D."/>
            <person name="Barton G.J."/>
            <person name="Westrop G.D."/>
            <person name="Mueller S."/>
            <person name="Dessi D."/>
            <person name="Fiori P.L."/>
            <person name="Ren Q."/>
            <person name="Paulsen I."/>
            <person name="Zhang H."/>
            <person name="Bastida-Corcuera F.D."/>
            <person name="Simoes-Barbosa A."/>
            <person name="Brown M.T."/>
            <person name="Hayes R.D."/>
            <person name="Mukherjee M."/>
            <person name="Okumura C.Y."/>
            <person name="Schneider R."/>
            <person name="Smith A.J."/>
            <person name="Vanacova S."/>
            <person name="Villalvazo M."/>
            <person name="Haas B.J."/>
            <person name="Pertea M."/>
            <person name="Feldblyum T.V."/>
            <person name="Utterback T.R."/>
            <person name="Shu C.L."/>
            <person name="Osoegawa K."/>
            <person name="de Jong P.J."/>
            <person name="Hrdy I."/>
            <person name="Horvathova L."/>
            <person name="Zubacova Z."/>
            <person name="Dolezal P."/>
            <person name="Malik S.B."/>
            <person name="Logsdon J.M. Jr."/>
            <person name="Henze K."/>
            <person name="Gupta A."/>
            <person name="Wang C.C."/>
            <person name="Dunne R.L."/>
            <person name="Upcroft J.A."/>
            <person name="Upcroft P."/>
            <person name="White O."/>
            <person name="Salzberg S.L."/>
            <person name="Tang P."/>
            <person name="Chiu C.-H."/>
            <person name="Lee Y.-S."/>
            <person name="Embley T.M."/>
            <person name="Coombs G.H."/>
            <person name="Mottram J.C."/>
            <person name="Tachezy J."/>
            <person name="Fraser-Liggett C.M."/>
            <person name="Johnson P.J."/>
        </authorList>
    </citation>
    <scope>NUCLEOTIDE SEQUENCE [LARGE SCALE GENOMIC DNA]</scope>
    <source>
        <strain evidence="4">G3</strain>
    </source>
</reference>
<dbReference type="InterPro" id="IPR019734">
    <property type="entry name" value="TPR_rpt"/>
</dbReference>
<dbReference type="AlphaFoldDB" id="A2ESV8"/>
<sequence>MEREAFLRSLIISFIDQSRNDIKEDNETVDEVLSYLTKVWSLSIEDKPVWMQGNLLDLIPDDVTDDSICKDLIIRGRKEFGYGQYDTARDHFLEALKIKETDEIYQNLVNLEIKESNYDVALEYCQKCLEINPKNSHIYLFLGFCLWNLNKISDAKRAYQQGLDISPENQSLRQALNFIGPSDPSVLPNIAELIYKKKDTPEYADLMNNHDIQMIVESILQDPSCVSKFSSSPNFSKLMEVLVGE</sequence>
<protein>
    <submittedName>
        <fullName evidence="4">TPR Domain containing protein</fullName>
    </submittedName>
</protein>
<proteinExistence type="predicted"/>
<keyword evidence="2 3" id="KW-0802">TPR repeat</keyword>
<name>A2ESV8_TRIV3</name>
<dbReference type="KEGG" id="tva:4762139"/>
<dbReference type="VEuPathDB" id="TrichDB:TVAGG3_0182170"/>
<evidence type="ECO:0000313" key="4">
    <source>
        <dbReference type="EMBL" id="EAY04284.1"/>
    </source>
</evidence>
<evidence type="ECO:0000256" key="1">
    <source>
        <dbReference type="ARBA" id="ARBA00022737"/>
    </source>
</evidence>
<dbReference type="PROSITE" id="PS50005">
    <property type="entry name" value="TPR"/>
    <property type="match status" value="2"/>
</dbReference>
<organism evidence="4 5">
    <name type="scientific">Trichomonas vaginalis (strain ATCC PRA-98 / G3)</name>
    <dbReference type="NCBI Taxonomy" id="412133"/>
    <lineage>
        <taxon>Eukaryota</taxon>
        <taxon>Metamonada</taxon>
        <taxon>Parabasalia</taxon>
        <taxon>Trichomonadida</taxon>
        <taxon>Trichomonadidae</taxon>
        <taxon>Trichomonas</taxon>
    </lineage>
</organism>
<dbReference type="SMART" id="SM00028">
    <property type="entry name" value="TPR"/>
    <property type="match status" value="3"/>
</dbReference>
<accession>A2ESV8</accession>
<keyword evidence="1" id="KW-0677">Repeat</keyword>
<dbReference type="STRING" id="5722.A2ESV8"/>
<dbReference type="Gene3D" id="1.25.40.10">
    <property type="entry name" value="Tetratricopeptide repeat domain"/>
    <property type="match status" value="1"/>
</dbReference>
<dbReference type="OrthoDB" id="2423701at2759"/>
<dbReference type="InParanoid" id="A2ESV8"/>
<evidence type="ECO:0000256" key="2">
    <source>
        <dbReference type="ARBA" id="ARBA00022803"/>
    </source>
</evidence>
<dbReference type="InterPro" id="IPR011990">
    <property type="entry name" value="TPR-like_helical_dom_sf"/>
</dbReference>
<evidence type="ECO:0000313" key="5">
    <source>
        <dbReference type="Proteomes" id="UP000001542"/>
    </source>
</evidence>
<dbReference type="eggNOG" id="KOG0548">
    <property type="taxonomic scope" value="Eukaryota"/>
</dbReference>